<name>A0A5B6TI27_9BACT</name>
<organism evidence="3 4">
    <name type="scientific">Rufibacter hautae</name>
    <dbReference type="NCBI Taxonomy" id="2595005"/>
    <lineage>
        <taxon>Bacteria</taxon>
        <taxon>Pseudomonadati</taxon>
        <taxon>Bacteroidota</taxon>
        <taxon>Cytophagia</taxon>
        <taxon>Cytophagales</taxon>
        <taxon>Hymenobacteraceae</taxon>
        <taxon>Rufibacter</taxon>
    </lineage>
</organism>
<dbReference type="PANTHER" id="PTHR46401:SF2">
    <property type="entry name" value="GLYCOSYLTRANSFERASE WBBK-RELATED"/>
    <property type="match status" value="1"/>
</dbReference>
<proteinExistence type="predicted"/>
<keyword evidence="4" id="KW-1185">Reference proteome</keyword>
<dbReference type="EMBL" id="VKKY01000002">
    <property type="protein sequence ID" value="KAA3438912.1"/>
    <property type="molecule type" value="Genomic_DNA"/>
</dbReference>
<dbReference type="PANTHER" id="PTHR46401">
    <property type="entry name" value="GLYCOSYLTRANSFERASE WBBK-RELATED"/>
    <property type="match status" value="1"/>
</dbReference>
<keyword evidence="1 3" id="KW-0808">Transferase</keyword>
<dbReference type="Gene3D" id="3.40.50.2000">
    <property type="entry name" value="Glycogen Phosphorylase B"/>
    <property type="match status" value="2"/>
</dbReference>
<dbReference type="Proteomes" id="UP000324133">
    <property type="component" value="Unassembled WGS sequence"/>
</dbReference>
<evidence type="ECO:0000313" key="4">
    <source>
        <dbReference type="Proteomes" id="UP000324133"/>
    </source>
</evidence>
<dbReference type="AlphaFoldDB" id="A0A5B6TI27"/>
<feature type="domain" description="Glycosyltransferase subfamily 4-like N-terminal" evidence="2">
    <location>
        <begin position="101"/>
        <end position="216"/>
    </location>
</feature>
<accession>A0A5B6TI27</accession>
<evidence type="ECO:0000256" key="1">
    <source>
        <dbReference type="ARBA" id="ARBA00022679"/>
    </source>
</evidence>
<sequence length="413" mass="46976">MQRCLKFVKHLPEFGVTPTVITVDEKQASYPVLDQTLLAEVPAVIKVIRTSTREPFEFYKKITGKKDIPFGGFANTGGESWKQKLFKFLRGNLFIPDPRVGWNRFAFAAAQKALAAQPVKAIVTSSPPHSTQLVGLKLKKKYGLRWIADMRDPWTDIYYYQDLNHTGLAQKLDAKYEREVLEQADAVVVVSEDMKRLFLNKSTNINPKKIHVIPNGYDEADFVHPSTPSSEEFIITYTGTLTEAYNVIGFFQAVCEVMTKNPLMRYKLRFVGKVSAEVRRQIEEAGLPLITEYIDYVPHDESIKYLMASTVLFMAIPDVENNRGILTGKLFEYMAANKPIICIGPVHGDADKILDECGAGRVFHYSGYDLMVDYLLQMTKNWKINHNLDLPIINYTQYSRRSLTEQLAKLING</sequence>
<dbReference type="OrthoDB" id="9794575at2"/>
<dbReference type="SUPFAM" id="SSF53756">
    <property type="entry name" value="UDP-Glycosyltransferase/glycogen phosphorylase"/>
    <property type="match status" value="1"/>
</dbReference>
<evidence type="ECO:0000259" key="2">
    <source>
        <dbReference type="Pfam" id="PF13579"/>
    </source>
</evidence>
<dbReference type="Pfam" id="PF13579">
    <property type="entry name" value="Glyco_trans_4_4"/>
    <property type="match status" value="1"/>
</dbReference>
<protein>
    <submittedName>
        <fullName evidence="3">Glycosyltransferase family 4 protein</fullName>
    </submittedName>
</protein>
<comment type="caution">
    <text evidence="3">The sequence shown here is derived from an EMBL/GenBank/DDBJ whole genome shotgun (WGS) entry which is preliminary data.</text>
</comment>
<dbReference type="CDD" id="cd03794">
    <property type="entry name" value="GT4_WbuB-like"/>
    <property type="match status" value="1"/>
</dbReference>
<gene>
    <name evidence="3" type="ORF">FOA19_15235</name>
</gene>
<reference evidence="3 4" key="1">
    <citation type="submission" date="2019-07" db="EMBL/GenBank/DDBJ databases">
        <title>Rufibacter sp. nov., isolated from lake sediment.</title>
        <authorList>
            <person name="Qu J.-H."/>
        </authorList>
    </citation>
    <scope>NUCLEOTIDE SEQUENCE [LARGE SCALE GENOMIC DNA]</scope>
    <source>
        <strain evidence="3 4">NBS58-1</strain>
    </source>
</reference>
<dbReference type="GO" id="GO:0016757">
    <property type="term" value="F:glycosyltransferase activity"/>
    <property type="evidence" value="ECO:0007669"/>
    <property type="project" value="TreeGrafter"/>
</dbReference>
<dbReference type="InterPro" id="IPR028098">
    <property type="entry name" value="Glyco_trans_4-like_N"/>
</dbReference>
<dbReference type="GO" id="GO:0009103">
    <property type="term" value="P:lipopolysaccharide biosynthetic process"/>
    <property type="evidence" value="ECO:0007669"/>
    <property type="project" value="TreeGrafter"/>
</dbReference>
<evidence type="ECO:0000313" key="3">
    <source>
        <dbReference type="EMBL" id="KAA3438912.1"/>
    </source>
</evidence>